<dbReference type="Pfam" id="PF06527">
    <property type="entry name" value="TniQ"/>
    <property type="match status" value="1"/>
</dbReference>
<evidence type="ECO:0000313" key="3">
    <source>
        <dbReference type="EMBL" id="RIT34809.1"/>
    </source>
</evidence>
<accession>A0ABD7HKS3</accession>
<protein>
    <recommendedName>
        <fullName evidence="2">TniQ domain-containing protein</fullName>
    </recommendedName>
</protein>
<comment type="caution">
    <text evidence="3">The sequence shown here is derived from an EMBL/GenBank/DDBJ whole genome shotgun (WGS) entry which is preliminary data.</text>
</comment>
<organism evidence="3 4">
    <name type="scientific">Mycobacteroides abscessus</name>
    <dbReference type="NCBI Taxonomy" id="36809"/>
    <lineage>
        <taxon>Bacteria</taxon>
        <taxon>Bacillati</taxon>
        <taxon>Actinomycetota</taxon>
        <taxon>Actinomycetes</taxon>
        <taxon>Mycobacteriales</taxon>
        <taxon>Mycobacteriaceae</taxon>
        <taxon>Mycobacteroides</taxon>
    </lineage>
</organism>
<evidence type="ECO:0000259" key="2">
    <source>
        <dbReference type="Pfam" id="PF06527"/>
    </source>
</evidence>
<sequence length="748" mass="82486">MIDQIRTLPIRLAPIEGEALDSWLDTLCHRLSTTWGDLIEAIGLSALDGTRDNSWLLRLTGDQADKMAAATAVPATQLHAMTLSYYDGSGLRLLPDAAMIDRAFPWGRSRFSRYCPYCLRESGGRWQLFWRLGWAFACETHRCLLLDECPDCGQRQREKTTPAEQVPLPGHCMRPGSNATGRSPARCNAGLSSAVATVFPQGHPVLVAQHTIRRIIETGTVTWAIYVERPTSTSSTEILSDVRALATRILGHARNEDLHRVLPTDLYDAYLHVPSVNRTFGEAPSPAAKLGLKAPAHAATAAAGVTAALDILTASDIELAADRLRWLISSGRDNGQAVNATTVTTWGRGTTATLTGIQLAALGPLLKPSDQLRYRVGSTLPTPPSRNRREVTAVAGHLPAALWPPWALRLYPPRMDYQNLATALSCALLLVSSRLSLDTAAAAMNRSADGHALSHVLQRLERDQRWNGIRVAICRLADYLHSHDVPINYQRRRRLDYSTLLSTPTWSQICGDAGTAKGGNQKIDVARCHLYATLTGNPVELAPWFTDTNQFISALTRFPAQLTPELAEALDTEAQKLLTSQNISEPVTWHPPLSILDGLHLPGSDPQTLDIAKLHTLTRNTTALGAIAEQLDTNIETVRYALTCHPAPQEPLTFDQKRARGLHARDLQEALSHDQLKELYVGRELTFREIAALYGVERKAVARLAKRYGIRTRPANRPRLHETIDYDWLHTQYVLNGRALPELAAEKT</sequence>
<feature type="region of interest" description="Disordered" evidence="1">
    <location>
        <begin position="160"/>
        <end position="179"/>
    </location>
</feature>
<dbReference type="RefSeq" id="WP_100481047.1">
    <property type="nucleotide sequence ID" value="NZ_QDET01000003.1"/>
</dbReference>
<dbReference type="EMBL" id="QXBN01000016">
    <property type="protein sequence ID" value="RIT34809.1"/>
    <property type="molecule type" value="Genomic_DNA"/>
</dbReference>
<proteinExistence type="predicted"/>
<dbReference type="InterPro" id="IPR009492">
    <property type="entry name" value="TniQ"/>
</dbReference>
<reference evidence="3 4" key="1">
    <citation type="submission" date="2018-08" db="EMBL/GenBank/DDBJ databases">
        <title>Linezolid Resistance in Mycobacterium abscessus: MIC Distribution and Comprehensive Investigation of Resistance Mechanisms.</title>
        <authorList>
            <person name="Ye M."/>
            <person name="Xu L."/>
            <person name="Zou Y."/>
            <person name="Li B."/>
            <person name="Guo Q."/>
            <person name="Zhang Y."/>
            <person name="Zhan M."/>
            <person name="Xu B."/>
            <person name="Yu F."/>
            <person name="Zhang Z."/>
            <person name="Chu H."/>
        </authorList>
    </citation>
    <scope>NUCLEOTIDE SEQUENCE [LARGE SCALE GENOMIC DNA]</scope>
    <source>
        <strain evidence="3 4">G143</strain>
    </source>
</reference>
<gene>
    <name evidence="3" type="ORF">D2E76_19560</name>
</gene>
<feature type="domain" description="TniQ" evidence="2">
    <location>
        <begin position="9"/>
        <end position="145"/>
    </location>
</feature>
<evidence type="ECO:0000313" key="4">
    <source>
        <dbReference type="Proteomes" id="UP000284557"/>
    </source>
</evidence>
<evidence type="ECO:0000256" key="1">
    <source>
        <dbReference type="SAM" id="MobiDB-lite"/>
    </source>
</evidence>
<dbReference type="AlphaFoldDB" id="A0ABD7HKS3"/>
<name>A0ABD7HKS3_9MYCO</name>
<dbReference type="Proteomes" id="UP000284557">
    <property type="component" value="Unassembled WGS sequence"/>
</dbReference>